<dbReference type="GO" id="GO:0022848">
    <property type="term" value="F:acetylcholine-gated monoatomic cation-selective channel activity"/>
    <property type="evidence" value="ECO:0007669"/>
    <property type="project" value="InterPro"/>
</dbReference>
<dbReference type="Pfam" id="PF02932">
    <property type="entry name" value="Neur_chan_memb"/>
    <property type="match status" value="1"/>
</dbReference>
<keyword evidence="8 15" id="KW-0472">Membrane</keyword>
<dbReference type="InterPro" id="IPR036734">
    <property type="entry name" value="Neur_chan_lig-bd_sf"/>
</dbReference>
<comment type="similarity">
    <text evidence="1">Belongs to the ligand-gated ion channel (TC 1.A.9) family. Acetylcholine receptor (TC 1.A.9.1) subfamily.</text>
</comment>
<dbReference type="SUPFAM" id="SSF63712">
    <property type="entry name" value="Nicotinic receptor ligand binding domain-like"/>
    <property type="match status" value="2"/>
</dbReference>
<dbReference type="InterPro" id="IPR006202">
    <property type="entry name" value="Neur_chan_lig-bd"/>
</dbReference>
<feature type="domain" description="Neurotransmitter-gated ion-channel transmembrane" evidence="18">
    <location>
        <begin position="252"/>
        <end position="477"/>
    </location>
</feature>
<keyword evidence="5 15" id="KW-1133">Transmembrane helix</keyword>
<evidence type="ECO:0000313" key="20">
    <source>
        <dbReference type="Proteomes" id="UP000838412"/>
    </source>
</evidence>
<dbReference type="FunFam" id="1.20.58.390:FF:000073">
    <property type="entry name" value="Neuronal acetylcholine receptor subunit alpha-9-II"/>
    <property type="match status" value="1"/>
</dbReference>
<accession>A0A8J9Z4D6</accession>
<keyword evidence="4 15" id="KW-0812">Transmembrane</keyword>
<feature type="transmembrane region" description="Helical" evidence="15">
    <location>
        <begin position="244"/>
        <end position="269"/>
    </location>
</feature>
<keyword evidence="2" id="KW-0813">Transport</keyword>
<dbReference type="GO" id="GO:0045211">
    <property type="term" value="C:postsynaptic membrane"/>
    <property type="evidence" value="ECO:0007669"/>
    <property type="project" value="InterPro"/>
</dbReference>
<keyword evidence="6" id="KW-0770">Synapse</keyword>
<dbReference type="InterPro" id="IPR006201">
    <property type="entry name" value="Neur_channel"/>
</dbReference>
<dbReference type="SUPFAM" id="SSF90112">
    <property type="entry name" value="Neurotransmitter-gated ion-channel transmembrane pore"/>
    <property type="match status" value="1"/>
</dbReference>
<feature type="transmembrane region" description="Helical" evidence="15">
    <location>
        <begin position="460"/>
        <end position="480"/>
    </location>
</feature>
<keyword evidence="11" id="KW-0325">Glycoprotein</keyword>
<gene>
    <name evidence="19" type="primary">CHRNA9</name>
    <name evidence="19" type="ORF">BLAG_LOCUS9118</name>
</gene>
<feature type="transmembrane region" description="Helical" evidence="15">
    <location>
        <begin position="309"/>
        <end position="329"/>
    </location>
</feature>
<dbReference type="PANTHER" id="PTHR18945">
    <property type="entry name" value="NEUROTRANSMITTER GATED ION CHANNEL"/>
    <property type="match status" value="1"/>
</dbReference>
<evidence type="ECO:0000313" key="19">
    <source>
        <dbReference type="EMBL" id="CAH1247457.1"/>
    </source>
</evidence>
<comment type="subcellular location">
    <subcellularLocation>
        <location evidence="14">Synaptic cell membrane</location>
        <topology evidence="14">Multi-pass membrane protein</topology>
    </subcellularLocation>
</comment>
<evidence type="ECO:0000256" key="8">
    <source>
        <dbReference type="ARBA" id="ARBA00023136"/>
    </source>
</evidence>
<dbReference type="AlphaFoldDB" id="A0A8J9Z4D6"/>
<evidence type="ECO:0000256" key="9">
    <source>
        <dbReference type="ARBA" id="ARBA00023157"/>
    </source>
</evidence>
<feature type="domain" description="Neurotransmitter-gated ion-channel ligand-binding" evidence="17">
    <location>
        <begin position="79"/>
        <end position="243"/>
    </location>
</feature>
<evidence type="ECO:0000256" key="6">
    <source>
        <dbReference type="ARBA" id="ARBA00023018"/>
    </source>
</evidence>
<feature type="signal peptide" evidence="16">
    <location>
        <begin position="1"/>
        <end position="20"/>
    </location>
</feature>
<evidence type="ECO:0000256" key="4">
    <source>
        <dbReference type="ARBA" id="ARBA00022692"/>
    </source>
</evidence>
<dbReference type="Proteomes" id="UP000838412">
    <property type="component" value="Chromosome 16"/>
</dbReference>
<dbReference type="PRINTS" id="PR00252">
    <property type="entry name" value="NRIONCHANNEL"/>
</dbReference>
<evidence type="ECO:0000256" key="7">
    <source>
        <dbReference type="ARBA" id="ARBA00023065"/>
    </source>
</evidence>
<protein>
    <submittedName>
        <fullName evidence="19">CHRNA9 protein</fullName>
    </submittedName>
</protein>
<evidence type="ECO:0000256" key="14">
    <source>
        <dbReference type="ARBA" id="ARBA00034099"/>
    </source>
</evidence>
<dbReference type="CDD" id="cd19051">
    <property type="entry name" value="LGIC_TM_cation"/>
    <property type="match status" value="1"/>
</dbReference>
<evidence type="ECO:0000259" key="18">
    <source>
        <dbReference type="Pfam" id="PF02932"/>
    </source>
</evidence>
<evidence type="ECO:0000256" key="16">
    <source>
        <dbReference type="SAM" id="SignalP"/>
    </source>
</evidence>
<dbReference type="EMBL" id="OV696701">
    <property type="protein sequence ID" value="CAH1247457.1"/>
    <property type="molecule type" value="Genomic_DNA"/>
</dbReference>
<evidence type="ECO:0000256" key="12">
    <source>
        <dbReference type="ARBA" id="ARBA00023286"/>
    </source>
</evidence>
<keyword evidence="13" id="KW-0407">Ion channel</keyword>
<evidence type="ECO:0000256" key="1">
    <source>
        <dbReference type="ARBA" id="ARBA00009237"/>
    </source>
</evidence>
<dbReference type="CDD" id="cd18997">
    <property type="entry name" value="LGIC_ECD_nAChR"/>
    <property type="match status" value="1"/>
</dbReference>
<dbReference type="Pfam" id="PF02931">
    <property type="entry name" value="Neur_chan_LBD"/>
    <property type="match status" value="2"/>
</dbReference>
<keyword evidence="20" id="KW-1185">Reference proteome</keyword>
<evidence type="ECO:0000256" key="15">
    <source>
        <dbReference type="SAM" id="Phobius"/>
    </source>
</evidence>
<keyword evidence="7" id="KW-0406">Ion transport</keyword>
<evidence type="ECO:0000256" key="11">
    <source>
        <dbReference type="ARBA" id="ARBA00023180"/>
    </source>
</evidence>
<evidence type="ECO:0000256" key="2">
    <source>
        <dbReference type="ARBA" id="ARBA00022448"/>
    </source>
</evidence>
<dbReference type="NCBIfam" id="TIGR00860">
    <property type="entry name" value="LIC"/>
    <property type="match status" value="1"/>
</dbReference>
<feature type="chain" id="PRO_5035441981" evidence="16">
    <location>
        <begin position="21"/>
        <end position="485"/>
    </location>
</feature>
<keyword evidence="12" id="KW-1071">Ligand-gated ion channel</keyword>
<dbReference type="Gene3D" id="2.70.170.10">
    <property type="entry name" value="Neurotransmitter-gated ion-channel ligand-binding domain"/>
    <property type="match status" value="2"/>
</dbReference>
<dbReference type="OrthoDB" id="5975154at2759"/>
<feature type="domain" description="Neurotransmitter-gated ion-channel ligand-binding" evidence="17">
    <location>
        <begin position="28"/>
        <end position="78"/>
    </location>
</feature>
<dbReference type="PRINTS" id="PR00254">
    <property type="entry name" value="NICOTINICR"/>
</dbReference>
<name>A0A8J9Z4D6_BRALA</name>
<evidence type="ECO:0000256" key="3">
    <source>
        <dbReference type="ARBA" id="ARBA00022475"/>
    </source>
</evidence>
<dbReference type="InterPro" id="IPR002394">
    <property type="entry name" value="Nicotinic_acetylcholine_rcpt"/>
</dbReference>
<proteinExistence type="inferred from homology"/>
<dbReference type="InterPro" id="IPR038050">
    <property type="entry name" value="Neuro_actylchol_rec"/>
</dbReference>
<evidence type="ECO:0000256" key="5">
    <source>
        <dbReference type="ARBA" id="ARBA00022989"/>
    </source>
</evidence>
<dbReference type="GO" id="GO:0004888">
    <property type="term" value="F:transmembrane signaling receptor activity"/>
    <property type="evidence" value="ECO:0007669"/>
    <property type="project" value="InterPro"/>
</dbReference>
<sequence length="485" mass="55863">MWITVVAGIVWVGLIQGVHGMFDGKKLKVAILKDYQKGVRPVANHTHTTPMKMGMDFRQIIDLDEKSQTLTSDIWHRQDEKHQILSSNVWMRKYWKDEALTWDPDEYNGMKFINLPSTEIWLPDIVLTNSAGKNHDQPQNNVIVSYNGEVTWLVTRMYFSACYINTYYFPFDEQNCTLTFASWTHSGFEIDLTQEPEPPSKSYYVNNDEWKLIDIYVRRDVVYYECCPEPYPEVTYTIRIQRRALFYVTNLLAPCCLLSFLVIFGFYLPSDSGERVGLGITILLSYSVFLLMVSEWMPPTSRTVPLIVVYYSVTMLLVTLATAMTIAVLNIHHCAAHTTPVPHVIRFLVLRLLARFVCMTSVSSHWEEEHHHPWNIEKTINMFTMSTLDNGHGTDADVAAKNKNKSGNSPGENGLYASLLLSMREIHKEIRTINARFQRTDIQTGIEDEWKKVAKVIDRFLMLLFAVATCLTSVCLFSQVPHFNL</sequence>
<evidence type="ECO:0000259" key="17">
    <source>
        <dbReference type="Pfam" id="PF02931"/>
    </source>
</evidence>
<organism evidence="19 20">
    <name type="scientific">Branchiostoma lanceolatum</name>
    <name type="common">Common lancelet</name>
    <name type="synonym">Amphioxus lanceolatum</name>
    <dbReference type="NCBI Taxonomy" id="7740"/>
    <lineage>
        <taxon>Eukaryota</taxon>
        <taxon>Metazoa</taxon>
        <taxon>Chordata</taxon>
        <taxon>Cephalochordata</taxon>
        <taxon>Leptocardii</taxon>
        <taxon>Amphioxiformes</taxon>
        <taxon>Branchiostomatidae</taxon>
        <taxon>Branchiostoma</taxon>
    </lineage>
</organism>
<dbReference type="InterPro" id="IPR006029">
    <property type="entry name" value="Neurotrans-gated_channel_TM"/>
</dbReference>
<keyword evidence="9" id="KW-1015">Disulfide bond</keyword>
<evidence type="ECO:0000256" key="13">
    <source>
        <dbReference type="ARBA" id="ARBA00023303"/>
    </source>
</evidence>
<keyword evidence="10" id="KW-0675">Receptor</keyword>
<evidence type="ECO:0000256" key="10">
    <source>
        <dbReference type="ARBA" id="ARBA00023170"/>
    </source>
</evidence>
<keyword evidence="16" id="KW-0732">Signal</keyword>
<dbReference type="FunFam" id="2.70.170.10:FF:000016">
    <property type="entry name" value="Nicotinic acetylcholine receptor subunit"/>
    <property type="match status" value="1"/>
</dbReference>
<keyword evidence="3" id="KW-1003">Cell membrane</keyword>
<dbReference type="InterPro" id="IPR036719">
    <property type="entry name" value="Neuro-gated_channel_TM_sf"/>
</dbReference>
<dbReference type="FunFam" id="1.20.58.390:FF:000075">
    <property type="entry name" value="Neuronal acetylcholine receptor subunit alpha-9-II"/>
    <property type="match status" value="1"/>
</dbReference>
<dbReference type="Gene3D" id="1.20.58.390">
    <property type="entry name" value="Neurotransmitter-gated ion-channel transmembrane domain"/>
    <property type="match status" value="2"/>
</dbReference>
<feature type="transmembrane region" description="Helical" evidence="15">
    <location>
        <begin position="276"/>
        <end position="297"/>
    </location>
</feature>
<reference evidence="19" key="1">
    <citation type="submission" date="2022-01" db="EMBL/GenBank/DDBJ databases">
        <authorList>
            <person name="Braso-Vives M."/>
        </authorList>
    </citation>
    <scope>NUCLEOTIDE SEQUENCE</scope>
</reference>